<evidence type="ECO:0000256" key="1">
    <source>
        <dbReference type="SAM" id="Phobius"/>
    </source>
</evidence>
<feature type="transmembrane region" description="Helical" evidence="1">
    <location>
        <begin position="64"/>
        <end position="86"/>
    </location>
</feature>
<gene>
    <name evidence="2" type="ORF">K8U61_23170</name>
</gene>
<evidence type="ECO:0000313" key="3">
    <source>
        <dbReference type="Proteomes" id="UP000780875"/>
    </source>
</evidence>
<dbReference type="RefSeq" id="WP_224125383.1">
    <property type="nucleotide sequence ID" value="NZ_JAIQZJ010000023.1"/>
</dbReference>
<sequence length="185" mass="18832">MSASDRTFLVMALVAFGVLAAGVAWTSPLARRIWAPASLALLLAAGATAATVGPELDMGDGQTILVVALGGLLAIAGGGPLTSLVFDLVDRREPPAESLEHAGHVLRGGAWIGGLERAAIYATLVAGWPEGLAIVLAVKGLGRYPELRAAEDGIRTGAAERFIIGTFASVLWACAAAGVVVLVRP</sequence>
<name>A0ABS7UJ66_9ACTN</name>
<comment type="caution">
    <text evidence="2">The sequence shown here is derived from an EMBL/GenBank/DDBJ whole genome shotgun (WGS) entry which is preliminary data.</text>
</comment>
<accession>A0ABS7UJ66</accession>
<reference evidence="2 3" key="1">
    <citation type="submission" date="2021-09" db="EMBL/GenBank/DDBJ databases">
        <title>Whole genome sequence of Nocardioides sp. GBK3QG-3.</title>
        <authorList>
            <person name="Tuo L."/>
        </authorList>
    </citation>
    <scope>NUCLEOTIDE SEQUENCE [LARGE SCALE GENOMIC DNA]</scope>
    <source>
        <strain evidence="2 3">GBK3QG-3</strain>
    </source>
</reference>
<organism evidence="2 3">
    <name type="scientific">Nocardioides mangrovi</name>
    <dbReference type="NCBI Taxonomy" id="2874580"/>
    <lineage>
        <taxon>Bacteria</taxon>
        <taxon>Bacillati</taxon>
        <taxon>Actinomycetota</taxon>
        <taxon>Actinomycetes</taxon>
        <taxon>Propionibacteriales</taxon>
        <taxon>Nocardioidaceae</taxon>
        <taxon>Nocardioides</taxon>
    </lineage>
</organism>
<keyword evidence="1" id="KW-0472">Membrane</keyword>
<feature type="transmembrane region" description="Helical" evidence="1">
    <location>
        <begin position="7"/>
        <end position="27"/>
    </location>
</feature>
<dbReference type="Proteomes" id="UP000780875">
    <property type="component" value="Unassembled WGS sequence"/>
</dbReference>
<keyword evidence="3" id="KW-1185">Reference proteome</keyword>
<keyword evidence="1" id="KW-1133">Transmembrane helix</keyword>
<feature type="transmembrane region" description="Helical" evidence="1">
    <location>
        <begin position="33"/>
        <end position="52"/>
    </location>
</feature>
<feature type="transmembrane region" description="Helical" evidence="1">
    <location>
        <begin position="118"/>
        <end position="141"/>
    </location>
</feature>
<proteinExistence type="predicted"/>
<feature type="transmembrane region" description="Helical" evidence="1">
    <location>
        <begin position="162"/>
        <end position="183"/>
    </location>
</feature>
<dbReference type="EMBL" id="JAIQZJ010000023">
    <property type="protein sequence ID" value="MBZ5741083.1"/>
    <property type="molecule type" value="Genomic_DNA"/>
</dbReference>
<keyword evidence="1" id="KW-0812">Transmembrane</keyword>
<protein>
    <submittedName>
        <fullName evidence="2">Uncharacterized protein</fullName>
    </submittedName>
</protein>
<evidence type="ECO:0000313" key="2">
    <source>
        <dbReference type="EMBL" id="MBZ5741083.1"/>
    </source>
</evidence>